<feature type="transmembrane region" description="Helical" evidence="8">
    <location>
        <begin position="76"/>
        <end position="94"/>
    </location>
</feature>
<keyword evidence="10" id="KW-1185">Reference proteome</keyword>
<feature type="transmembrane region" description="Helical" evidence="8">
    <location>
        <begin position="152"/>
        <end position="172"/>
    </location>
</feature>
<evidence type="ECO:0000256" key="4">
    <source>
        <dbReference type="ARBA" id="ARBA00022692"/>
    </source>
</evidence>
<evidence type="ECO:0000256" key="8">
    <source>
        <dbReference type="SAM" id="Phobius"/>
    </source>
</evidence>
<dbReference type="PANTHER" id="PTHR31592:SF1">
    <property type="entry name" value="TRANSMEMBRANE PROTEIN 192"/>
    <property type="match status" value="1"/>
</dbReference>
<feature type="transmembrane region" description="Helical" evidence="8">
    <location>
        <begin position="192"/>
        <end position="214"/>
    </location>
</feature>
<keyword evidence="4 8" id="KW-0812">Transmembrane</keyword>
<dbReference type="EnsemblMetazoa" id="AALFPA23_018717.R27494">
    <property type="protein sequence ID" value="AALFPA23_018717.P27494"/>
    <property type="gene ID" value="AALFPA23_018717"/>
</dbReference>
<organism evidence="9 10">
    <name type="scientific">Aedes albopictus</name>
    <name type="common">Asian tiger mosquito</name>
    <name type="synonym">Stegomyia albopicta</name>
    <dbReference type="NCBI Taxonomy" id="7160"/>
    <lineage>
        <taxon>Eukaryota</taxon>
        <taxon>Metazoa</taxon>
        <taxon>Ecdysozoa</taxon>
        <taxon>Arthropoda</taxon>
        <taxon>Hexapoda</taxon>
        <taxon>Insecta</taxon>
        <taxon>Pterygota</taxon>
        <taxon>Neoptera</taxon>
        <taxon>Endopterygota</taxon>
        <taxon>Diptera</taxon>
        <taxon>Nematocera</taxon>
        <taxon>Culicoidea</taxon>
        <taxon>Culicidae</taxon>
        <taxon>Culicinae</taxon>
        <taxon>Aedini</taxon>
        <taxon>Aedes</taxon>
        <taxon>Stegomyia</taxon>
    </lineage>
</organism>
<comment type="subcellular location">
    <subcellularLocation>
        <location evidence="1">Membrane</location>
        <topology evidence="1">Multi-pass membrane protein</topology>
    </subcellularLocation>
</comment>
<evidence type="ECO:0000313" key="9">
    <source>
        <dbReference type="EnsemblMetazoa" id="AALFPA23_018717.P27494"/>
    </source>
</evidence>
<feature type="transmembrane region" description="Helical" evidence="8">
    <location>
        <begin position="106"/>
        <end position="127"/>
    </location>
</feature>
<keyword evidence="5 8" id="KW-1133">Transmembrane helix</keyword>
<evidence type="ECO:0000256" key="5">
    <source>
        <dbReference type="ARBA" id="ARBA00022989"/>
    </source>
</evidence>
<comment type="similarity">
    <text evidence="2">Belongs to the TMEM192 family.</text>
</comment>
<dbReference type="InterPro" id="IPR029399">
    <property type="entry name" value="TMEM192"/>
</dbReference>
<dbReference type="Pfam" id="PF14802">
    <property type="entry name" value="TMEM192"/>
    <property type="match status" value="1"/>
</dbReference>
<evidence type="ECO:0000256" key="6">
    <source>
        <dbReference type="ARBA" id="ARBA00023136"/>
    </source>
</evidence>
<reference evidence="9" key="2">
    <citation type="submission" date="2025-05" db="UniProtKB">
        <authorList>
            <consortium name="EnsemblMetazoa"/>
        </authorList>
    </citation>
    <scope>IDENTIFICATION</scope>
    <source>
        <strain evidence="9">Foshan</strain>
    </source>
</reference>
<dbReference type="RefSeq" id="XP_019533763.3">
    <property type="nucleotide sequence ID" value="XM_019678218.3"/>
</dbReference>
<dbReference type="PANTHER" id="PTHR31592">
    <property type="entry name" value="TRANSMEMBRANE PROTEIN 192"/>
    <property type="match status" value="1"/>
</dbReference>
<proteinExistence type="inferred from homology"/>
<evidence type="ECO:0000256" key="3">
    <source>
        <dbReference type="ARBA" id="ARBA00014635"/>
    </source>
</evidence>
<dbReference type="GeneID" id="109405205"/>
<evidence type="ECO:0000256" key="1">
    <source>
        <dbReference type="ARBA" id="ARBA00004141"/>
    </source>
</evidence>
<sequence>MSFVRRNMSRIAAIRSNPGATTATGGRASLNGSRISTTSDSGRHQRLEEQQTLFGSTSGDIETVGFERIGTTHASWIQLIFSMVLTMTGFIFAYHGCYSGNECPGYYMLLYLRALFWVATYVIHLYMKNKHNRLKLLGYHKFLRITHRQKKAPLQLVSLSNLLILTIHTAVLEFYGTNFINDCYVKGLSLTLFLSIWCLVECMILTYIHITYFVKVRVFNTMRSPPDALTNSSAEIRRNAHHRVSAEELINQQFLMIVKMMDDNRHLQDKIREVRAAAHLINSESTHLSLAEQSLLGF</sequence>
<accession>A0ABM1ZI45</accession>
<name>A0ABM1ZI45_AEDAL</name>
<protein>
    <recommendedName>
        <fullName evidence="3">Transmembrane protein 192</fullName>
    </recommendedName>
</protein>
<evidence type="ECO:0000256" key="7">
    <source>
        <dbReference type="SAM" id="MobiDB-lite"/>
    </source>
</evidence>
<evidence type="ECO:0000256" key="2">
    <source>
        <dbReference type="ARBA" id="ARBA00006314"/>
    </source>
</evidence>
<keyword evidence="6 8" id="KW-0472">Membrane</keyword>
<evidence type="ECO:0000313" key="10">
    <source>
        <dbReference type="Proteomes" id="UP000069940"/>
    </source>
</evidence>
<feature type="compositionally biased region" description="Polar residues" evidence="7">
    <location>
        <begin position="18"/>
        <end position="40"/>
    </location>
</feature>
<reference evidence="10" key="1">
    <citation type="journal article" date="2015" name="Proc. Natl. Acad. Sci. U.S.A.">
        <title>Genome sequence of the Asian Tiger mosquito, Aedes albopictus, reveals insights into its biology, genetics, and evolution.</title>
        <authorList>
            <person name="Chen X.G."/>
            <person name="Jiang X."/>
            <person name="Gu J."/>
            <person name="Xu M."/>
            <person name="Wu Y."/>
            <person name="Deng Y."/>
            <person name="Zhang C."/>
            <person name="Bonizzoni M."/>
            <person name="Dermauw W."/>
            <person name="Vontas J."/>
            <person name="Armbruster P."/>
            <person name="Huang X."/>
            <person name="Yang Y."/>
            <person name="Zhang H."/>
            <person name="He W."/>
            <person name="Peng H."/>
            <person name="Liu Y."/>
            <person name="Wu K."/>
            <person name="Chen J."/>
            <person name="Lirakis M."/>
            <person name="Topalis P."/>
            <person name="Van Leeuwen T."/>
            <person name="Hall A.B."/>
            <person name="Jiang X."/>
            <person name="Thorpe C."/>
            <person name="Mueller R.L."/>
            <person name="Sun C."/>
            <person name="Waterhouse R.M."/>
            <person name="Yan G."/>
            <person name="Tu Z.J."/>
            <person name="Fang X."/>
            <person name="James A.A."/>
        </authorList>
    </citation>
    <scope>NUCLEOTIDE SEQUENCE [LARGE SCALE GENOMIC DNA]</scope>
    <source>
        <strain evidence="10">Foshan</strain>
    </source>
</reference>
<dbReference type="Proteomes" id="UP000069940">
    <property type="component" value="Unassembled WGS sequence"/>
</dbReference>
<feature type="region of interest" description="Disordered" evidence="7">
    <location>
        <begin position="16"/>
        <end position="42"/>
    </location>
</feature>